<dbReference type="AlphaFoldDB" id="A0A8D8TJB3"/>
<accession>A0A8D8TJB3</accession>
<proteinExistence type="predicted"/>
<dbReference type="EMBL" id="HBUF01293802">
    <property type="protein sequence ID" value="CAG6689751.1"/>
    <property type="molecule type" value="Transcribed_RNA"/>
</dbReference>
<protein>
    <submittedName>
        <fullName evidence="1">Uncharacterized protein</fullName>
    </submittedName>
</protein>
<evidence type="ECO:0000313" key="1">
    <source>
        <dbReference type="EMBL" id="CAG6689751.1"/>
    </source>
</evidence>
<sequence length="109" mass="12092">MCCCRQLSSLKSRGHQRESLCGIRRPVIRPRYLPGGSLKPAVTNLWVGWTASGTKVPFTGDGLKQNLLLSSNLPVLSLKPVLPNMAAIVPNCHLIRQNNCLLLRNMFRV</sequence>
<organism evidence="1">
    <name type="scientific">Cacopsylla melanoneura</name>
    <dbReference type="NCBI Taxonomy" id="428564"/>
    <lineage>
        <taxon>Eukaryota</taxon>
        <taxon>Metazoa</taxon>
        <taxon>Ecdysozoa</taxon>
        <taxon>Arthropoda</taxon>
        <taxon>Hexapoda</taxon>
        <taxon>Insecta</taxon>
        <taxon>Pterygota</taxon>
        <taxon>Neoptera</taxon>
        <taxon>Paraneoptera</taxon>
        <taxon>Hemiptera</taxon>
        <taxon>Sternorrhyncha</taxon>
        <taxon>Psylloidea</taxon>
        <taxon>Psyllidae</taxon>
        <taxon>Psyllinae</taxon>
        <taxon>Cacopsylla</taxon>
    </lineage>
</organism>
<reference evidence="1" key="1">
    <citation type="submission" date="2021-05" db="EMBL/GenBank/DDBJ databases">
        <authorList>
            <person name="Alioto T."/>
            <person name="Alioto T."/>
            <person name="Gomez Garrido J."/>
        </authorList>
    </citation>
    <scope>NUCLEOTIDE SEQUENCE</scope>
</reference>
<name>A0A8D8TJB3_9HEMI</name>
<dbReference type="EMBL" id="HBUF01293801">
    <property type="protein sequence ID" value="CAG6689750.1"/>
    <property type="molecule type" value="Transcribed_RNA"/>
</dbReference>